<dbReference type="EMBL" id="FQYI01000009">
    <property type="protein sequence ID" value="SHJ11437.1"/>
    <property type="molecule type" value="Genomic_DNA"/>
</dbReference>
<evidence type="ECO:0000256" key="2">
    <source>
        <dbReference type="ARBA" id="ARBA00022692"/>
    </source>
</evidence>
<dbReference type="RefSeq" id="WP_073180474.1">
    <property type="nucleotide sequence ID" value="NZ_FQYI01000009.1"/>
</dbReference>
<dbReference type="Pfam" id="PF10136">
    <property type="entry name" value="SpecificRecomb"/>
    <property type="match status" value="1"/>
</dbReference>
<dbReference type="InterPro" id="IPR023271">
    <property type="entry name" value="Aquaporin-like"/>
</dbReference>
<comment type="subcellular location">
    <subcellularLocation>
        <location evidence="1">Membrane</location>
        <topology evidence="1">Multi-pass membrane protein</topology>
    </subcellularLocation>
</comment>
<dbReference type="STRING" id="1118202.SAMN05443429_10972"/>
<protein>
    <submittedName>
        <fullName evidence="6">Site-specific recombinase</fullName>
    </submittedName>
</protein>
<keyword evidence="7" id="KW-1185">Reference proteome</keyword>
<evidence type="ECO:0000313" key="6">
    <source>
        <dbReference type="EMBL" id="SHJ11437.1"/>
    </source>
</evidence>
<feature type="transmembrane region" description="Helical" evidence="5">
    <location>
        <begin position="371"/>
        <end position="392"/>
    </location>
</feature>
<name>A0A1M6GN84_9FLAO</name>
<dbReference type="Proteomes" id="UP000184335">
    <property type="component" value="Unassembled WGS sequence"/>
</dbReference>
<feature type="transmembrane region" description="Helical" evidence="5">
    <location>
        <begin position="338"/>
        <end position="359"/>
    </location>
</feature>
<keyword evidence="4 5" id="KW-0472">Membrane</keyword>
<dbReference type="AlphaFoldDB" id="A0A1M6GN84"/>
<gene>
    <name evidence="6" type="ORF">SAMN05443429_10972</name>
</gene>
<reference evidence="6 7" key="1">
    <citation type="submission" date="2016-11" db="EMBL/GenBank/DDBJ databases">
        <authorList>
            <person name="Jaros S."/>
            <person name="Januszkiewicz K."/>
            <person name="Wedrychowicz H."/>
        </authorList>
    </citation>
    <scope>NUCLEOTIDE SEQUENCE [LARGE SCALE GENOMIC DNA]</scope>
    <source>
        <strain evidence="6 7">DSM 25479</strain>
    </source>
</reference>
<accession>A0A1M6GN84</accession>
<feature type="transmembrane region" description="Helical" evidence="5">
    <location>
        <begin position="480"/>
        <end position="501"/>
    </location>
</feature>
<dbReference type="Gene3D" id="1.20.1080.10">
    <property type="entry name" value="Glycerol uptake facilitator protein"/>
    <property type="match status" value="1"/>
</dbReference>
<evidence type="ECO:0000313" key="7">
    <source>
        <dbReference type="Proteomes" id="UP000184335"/>
    </source>
</evidence>
<keyword evidence="3 5" id="KW-1133">Transmembrane helix</keyword>
<sequence>MASRNIFRPDFDAVLRRYFSFGNESQNLEPLSQVLRAVKRADFQDVVSFLRDNEDIAENFSAYLHNIFGGKPFTLSLTEANILSETAFISEFKKRLLNTFIPPVEDEETVWHVVDTVSVRPKQDLAYFRAISREQADDFFKLLKIDKIISRPEVKQQILFSMEVLAWRAIGSALDQEIFHMVPEYRSFDNPFIALQDELSKLVKIFEEDPGLELSSQDENLKQIKVYLTQCEEFVDNAFKNASVYGISGKINQSLLKIRQMLKRISECLDLLVIDSEEDVLRKSQDLVMNIMEYKSHRNNLRELANDSTRLISHLITNHTAETGSHYITATAGDYLKMFWKASGGGVIVGALCILKLLYGFAETSEFGHAFLYSLNYSMGFIMINLLGFTLATKQPAMTAAALARELSEGNNTEKNFRGFAHTVARLVRSQFIAFVGNVLWAFPAALLLIYGLDVLFTLNFAAPKAEKLLADLNPRETKVVLHSCIAGVFLFISGIIAGNVGNNSVYYQMPKRLANNRILITLFGKPFAEGVSRYYAKNWAGIMSNFWFGIFMGITAPVGHFLGLDLDIRHITFAAGNLALGLYGHDFIVENSTLWISIFTVFLIGFLNFAVSFGLSMILAMRSRKIDAADFGEINSEIFKYFIKKPALFFLPIQTEMDNKTGAAADEFSKN</sequence>
<dbReference type="OrthoDB" id="5688397at2"/>
<evidence type="ECO:0000256" key="4">
    <source>
        <dbReference type="ARBA" id="ARBA00023136"/>
    </source>
</evidence>
<evidence type="ECO:0000256" key="5">
    <source>
        <dbReference type="SAM" id="Phobius"/>
    </source>
</evidence>
<evidence type="ECO:0000256" key="3">
    <source>
        <dbReference type="ARBA" id="ARBA00022989"/>
    </source>
</evidence>
<feature type="transmembrane region" description="Helical" evidence="5">
    <location>
        <begin position="547"/>
        <end position="565"/>
    </location>
</feature>
<evidence type="ECO:0000256" key="1">
    <source>
        <dbReference type="ARBA" id="ARBA00004141"/>
    </source>
</evidence>
<feature type="transmembrane region" description="Helical" evidence="5">
    <location>
        <begin position="432"/>
        <end position="459"/>
    </location>
</feature>
<keyword evidence="2 5" id="KW-0812">Transmembrane</keyword>
<feature type="transmembrane region" description="Helical" evidence="5">
    <location>
        <begin position="595"/>
        <end position="616"/>
    </location>
</feature>
<proteinExistence type="predicted"/>
<dbReference type="GO" id="GO:0016020">
    <property type="term" value="C:membrane"/>
    <property type="evidence" value="ECO:0007669"/>
    <property type="project" value="UniProtKB-SubCell"/>
</dbReference>
<organism evidence="6 7">
    <name type="scientific">Cruoricaptor ignavus</name>
    <dbReference type="NCBI Taxonomy" id="1118202"/>
    <lineage>
        <taxon>Bacteria</taxon>
        <taxon>Pseudomonadati</taxon>
        <taxon>Bacteroidota</taxon>
        <taxon>Flavobacteriia</taxon>
        <taxon>Flavobacteriales</taxon>
        <taxon>Weeksellaceae</taxon>
        <taxon>Cruoricaptor</taxon>
    </lineage>
</organism>
<dbReference type="InterPro" id="IPR011385">
    <property type="entry name" value="Site-sp_rcmbase"/>
</dbReference>